<dbReference type="EMBL" id="MCGQ01000034">
    <property type="protein sequence ID" value="OXY90676.1"/>
    <property type="molecule type" value="Genomic_DNA"/>
</dbReference>
<gene>
    <name evidence="1" type="ORF">BEK98_32690</name>
</gene>
<dbReference type="AlphaFoldDB" id="A0A233S4Q9"/>
<evidence type="ECO:0000313" key="1">
    <source>
        <dbReference type="EMBL" id="OXY90676.1"/>
    </source>
</evidence>
<proteinExistence type="predicted"/>
<dbReference type="Proteomes" id="UP000215483">
    <property type="component" value="Unassembled WGS sequence"/>
</dbReference>
<keyword evidence="2" id="KW-1185">Reference proteome</keyword>
<evidence type="ECO:0000313" key="2">
    <source>
        <dbReference type="Proteomes" id="UP000215483"/>
    </source>
</evidence>
<reference evidence="1 2" key="1">
    <citation type="submission" date="2016-07" db="EMBL/GenBank/DDBJ databases">
        <title>Draft genome of Streptomyces diastatochromogenes.</title>
        <authorList>
            <person name="Podduturi R."/>
            <person name="Lukassen M.B."/>
            <person name="Clausen N."/>
            <person name="Nielsen J.L."/>
            <person name="Jorgensen N.O."/>
        </authorList>
    </citation>
    <scope>NUCLEOTIDE SEQUENCE [LARGE SCALE GENOMIC DNA]</scope>
    <source>
        <strain evidence="1 2">DSM 40608</strain>
    </source>
</reference>
<name>A0A233S4Q9_STRDA</name>
<protein>
    <submittedName>
        <fullName evidence="1">Uncharacterized protein</fullName>
    </submittedName>
</protein>
<sequence>MENDRALPYMLTAEGWDSSGDTHAAYDQRATLCALPAPRLWDGPEQGVPTCPECRKVLAAVGN</sequence>
<organism evidence="1 2">
    <name type="scientific">Streptomyces diastatochromogenes</name>
    <dbReference type="NCBI Taxonomy" id="42236"/>
    <lineage>
        <taxon>Bacteria</taxon>
        <taxon>Bacillati</taxon>
        <taxon>Actinomycetota</taxon>
        <taxon>Actinomycetes</taxon>
        <taxon>Kitasatosporales</taxon>
        <taxon>Streptomycetaceae</taxon>
        <taxon>Streptomyces</taxon>
    </lineage>
</organism>
<comment type="caution">
    <text evidence="1">The sequence shown here is derived from an EMBL/GenBank/DDBJ whole genome shotgun (WGS) entry which is preliminary data.</text>
</comment>
<accession>A0A233S4Q9</accession>